<feature type="domain" description="Beta-hexosaminidase bacterial type N-terminal" evidence="8">
    <location>
        <begin position="40"/>
        <end position="181"/>
    </location>
</feature>
<dbReference type="Gene3D" id="1.20.1270.90">
    <property type="entry name" value="AF1782-like"/>
    <property type="match status" value="2"/>
</dbReference>
<dbReference type="InterPro" id="IPR017853">
    <property type="entry name" value="GH"/>
</dbReference>
<dbReference type="Gene3D" id="2.60.40.680">
    <property type="match status" value="1"/>
</dbReference>
<reference evidence="9 10" key="1">
    <citation type="submission" date="2021-03" db="EMBL/GenBank/DDBJ databases">
        <title>Genomic Encyclopedia of Type Strains, Phase IV (KMG-IV): sequencing the most valuable type-strain genomes for metagenomic binning, comparative biology and taxonomic classification.</title>
        <authorList>
            <person name="Goeker M."/>
        </authorList>
    </citation>
    <scope>NUCLEOTIDE SEQUENCE [LARGE SCALE GENOMIC DNA]</scope>
    <source>
        <strain evidence="9 10">DSM 24950</strain>
    </source>
</reference>
<gene>
    <name evidence="9" type="ORF">J2Z65_004130</name>
</gene>
<dbReference type="EMBL" id="JAGGKV010000011">
    <property type="protein sequence ID" value="MBP1964897.1"/>
    <property type="molecule type" value="Genomic_DNA"/>
</dbReference>
<dbReference type="Gene3D" id="3.20.20.80">
    <property type="entry name" value="Glycosidases"/>
    <property type="match status" value="1"/>
</dbReference>
<evidence type="ECO:0000256" key="2">
    <source>
        <dbReference type="ARBA" id="ARBA00006285"/>
    </source>
</evidence>
<dbReference type="InterPro" id="IPR015882">
    <property type="entry name" value="HEX_bac_N"/>
</dbReference>
<comment type="caution">
    <text evidence="9">The sequence shown here is derived from an EMBL/GenBank/DDBJ whole genome shotgun (WGS) entry which is preliminary data.</text>
</comment>
<keyword evidence="5" id="KW-0326">Glycosidase</keyword>
<dbReference type="RefSeq" id="WP_167064709.1">
    <property type="nucleotide sequence ID" value="NZ_JAAOZR010000036.1"/>
</dbReference>
<keyword evidence="10" id="KW-1185">Reference proteome</keyword>
<comment type="similarity">
    <text evidence="2">Belongs to the glycosyl hydrolase 20 family.</text>
</comment>
<dbReference type="PRINTS" id="PR00738">
    <property type="entry name" value="GLHYDRLASE20"/>
</dbReference>
<dbReference type="InterPro" id="IPR015883">
    <property type="entry name" value="Glyco_hydro_20_cat"/>
</dbReference>
<dbReference type="SUPFAM" id="SSF51445">
    <property type="entry name" value="(Trans)glycosidases"/>
    <property type="match status" value="1"/>
</dbReference>
<dbReference type="InterPro" id="IPR025705">
    <property type="entry name" value="Beta_hexosaminidase_sua/sub"/>
</dbReference>
<proteinExistence type="inferred from homology"/>
<evidence type="ECO:0000256" key="6">
    <source>
        <dbReference type="ARBA" id="ARBA00030512"/>
    </source>
</evidence>
<dbReference type="Pfam" id="PF00728">
    <property type="entry name" value="Glyco_hydro_20"/>
    <property type="match status" value="1"/>
</dbReference>
<evidence type="ECO:0000313" key="10">
    <source>
        <dbReference type="Proteomes" id="UP001519344"/>
    </source>
</evidence>
<comment type="catalytic activity">
    <reaction evidence="1">
        <text>Hydrolysis of terminal non-reducing N-acetyl-D-hexosamine residues in N-acetyl-beta-D-hexosaminides.</text>
        <dbReference type="EC" id="3.2.1.52"/>
    </reaction>
</comment>
<evidence type="ECO:0000313" key="9">
    <source>
        <dbReference type="EMBL" id="MBP1964897.1"/>
    </source>
</evidence>
<dbReference type="InterPro" id="IPR029018">
    <property type="entry name" value="Hex-like_dom2"/>
</dbReference>
<accession>A0ABS4I1V1</accession>
<dbReference type="InterPro" id="IPR036439">
    <property type="entry name" value="Dockerin_dom_sf"/>
</dbReference>
<evidence type="ECO:0000259" key="7">
    <source>
        <dbReference type="Pfam" id="PF00728"/>
    </source>
</evidence>
<evidence type="ECO:0000256" key="4">
    <source>
        <dbReference type="ARBA" id="ARBA00022801"/>
    </source>
</evidence>
<dbReference type="InterPro" id="IPR018247">
    <property type="entry name" value="EF_Hand_1_Ca_BS"/>
</dbReference>
<dbReference type="Pfam" id="PF13385">
    <property type="entry name" value="Laminin_G_3"/>
    <property type="match status" value="1"/>
</dbReference>
<dbReference type="InterPro" id="IPR013320">
    <property type="entry name" value="ConA-like_dom_sf"/>
</dbReference>
<dbReference type="Proteomes" id="UP001519344">
    <property type="component" value="Unassembled WGS sequence"/>
</dbReference>
<dbReference type="Gene3D" id="3.30.379.10">
    <property type="entry name" value="Chitobiase/beta-hexosaminidase domain 2-like"/>
    <property type="match status" value="1"/>
</dbReference>
<evidence type="ECO:0000256" key="5">
    <source>
        <dbReference type="ARBA" id="ARBA00023295"/>
    </source>
</evidence>
<dbReference type="Pfam" id="PF17963">
    <property type="entry name" value="Big_9"/>
    <property type="match status" value="2"/>
</dbReference>
<protein>
    <recommendedName>
        <fullName evidence="3">beta-N-acetylhexosaminidase</fullName>
        <ecNumber evidence="3">3.2.1.52</ecNumber>
    </recommendedName>
    <alternativeName>
        <fullName evidence="6">Beta-N-acetylhexosaminidase</fullName>
    </alternativeName>
</protein>
<name>A0ABS4I1V1_9BACL</name>
<sequence length="1635" mass="172102">MRKRIMNQLVSTAVAVTMAFGGVMVSPAKVIMAETVNAMPPIIPKPASYTGNTGSFNVTASTKIYVQGKDAAETQEIADNVGAYLRNKFATAAGYTLSILQSAPSGTNYIYFTTTGDDYSALGSEGYNLDVVVDRITVAANKPAGLFYGMDTIRQMLPSEIEKKSLANGVTWSIPCANINDIPRFGYRGFMIDDARHFVTVDEVKRQINNAAQYKMNTLHLHLSDDQGWRLELKNYPQLAKIGGSQVIDDFYASSDFGGLTKGSTAYYKAATGPAGGISGYYTQDEFKDIIAYAQSRYMQIIPEFDVPSHTNALLSTYGFVNPNGQPSAQSGNTGKNLPANPYTGNGVGFNSLTAKDPATMAFLDNLFAEVASISPSPYIHMGTDEAAATTLADRNWFIDYLVSLGVKYNKKVIGWDSADAINSTYHLTDVMQYWHNLDKPAVPGNAFNQGKKVIVSNQNYSYLSKRMTGNMPIGRGTGAWPNVLPTENAYYDDPRNLIGATSDDQILGVEAALWAETVGSPQGLDMLFYPRLPGYAEIGWSPRGTSGSVGWSDYKARLLANTTRMTYQGIGFFADPTVFDVKVPVLSGNANSYYNMNENTTSSTIEDVINGNNATISVATGVSPSGSIKTVPNDLSPAFGNALSFDGTKGNYVNIGKSDIPKGNDWTVAQWVFTENMTPAPTTVVLVAGDGAVIKSEQYNGSKKVGISGLDANGVKKDFQFSNYSGIPVGTWTHLAFVGTAAGTKLYVNGTLADTLAVGTQGIVSTTGTTAPIAAFPGPRKTIGAENPSSTSPSFKGKMDEMRIFERALSPAEITALATVPSGTAPASFFEDFEAGFGKWTTVAGTPSTDSAQKLNGANSFVVNEAKDAISSTLLQPINGIASLWFYDTGLSGLNQQALVYDSTNPIGLIGVGINSAISNNYYSVTTSSAQTVATTISRKTGWHKAMVDYTSNSSVDIYLDNNKIGTVSGYAKFDTIQLGDNTSSSYPGTPTGYYDDVQINSFSASLAIPPYVSPDSSLSALMYNNGTPVSVDYFTGGQKTYDVKLPAGTTTIPTVTATPKVAASNVIITQAAALPGTATVQVTAIDSSVSTYTVNFKVLPQLVPATIPSSYSSTTTMNTPVSGKVVPTGVQTEYPAITIATVARNTKSEYGTVTTTNGKVLVNNDGTWVYNPKPGFTGTDSFTIDVDQGTATAVAQTTVNMTISPNTAPTANAYSVNANPGVAVTGKVVGSDTDGDILVYSVLTQATKGTVTLQANGVWSYTASIGSSGADSFVVKVDDFKGGVVNSTVTVNLTYNAADKTALNAKIAAAQALNSNSYTAASWSSLQTALTAAVNVSSDANATQAQADAAATALQTAISGLQVKPLTGVHLTGPASVLTGQPLSLTYSLMNVPSNIYAQDLTISFDPGQLRFISADAIVNGFSVVGESDSNGHVRLLAAATGTNGAVTGTMDVLKLNFQAQQMNQTVDSTVYVNHAVVADVNGVETPLNSLSAYNVQVTVPVVDKTALSAVIAEAQTKVDAAKASSTRWGYYPQSAIDALKAAISSAIAVVNDANATQAQANQAVINLRTALVTFAGAVNTTASVGDLAVLASNYGATSNRSDWSSLQMYDFNQDNKLDIIDLAAMARKILGQ</sequence>
<evidence type="ECO:0000259" key="8">
    <source>
        <dbReference type="Pfam" id="PF02838"/>
    </source>
</evidence>
<dbReference type="Pfam" id="PF02838">
    <property type="entry name" value="Glyco_hydro_20b"/>
    <property type="match status" value="1"/>
</dbReference>
<feature type="domain" description="Glycoside hydrolase family 20 catalytic" evidence="7">
    <location>
        <begin position="185"/>
        <end position="543"/>
    </location>
</feature>
<dbReference type="Gene3D" id="2.60.120.200">
    <property type="match status" value="1"/>
</dbReference>
<dbReference type="SUPFAM" id="SSF49899">
    <property type="entry name" value="Concanavalin A-like lectins/glucanases"/>
    <property type="match status" value="1"/>
</dbReference>
<dbReference type="PANTHER" id="PTHR22600">
    <property type="entry name" value="BETA-HEXOSAMINIDASE"/>
    <property type="match status" value="1"/>
</dbReference>
<keyword evidence="4" id="KW-0378">Hydrolase</keyword>
<dbReference type="PANTHER" id="PTHR22600:SF57">
    <property type="entry name" value="BETA-N-ACETYLHEXOSAMINIDASE"/>
    <property type="match status" value="1"/>
</dbReference>
<dbReference type="SUPFAM" id="SSF55545">
    <property type="entry name" value="beta-N-acetylhexosaminidase-like domain"/>
    <property type="match status" value="1"/>
</dbReference>
<evidence type="ECO:0000256" key="1">
    <source>
        <dbReference type="ARBA" id="ARBA00001231"/>
    </source>
</evidence>
<dbReference type="SUPFAM" id="SSF49384">
    <property type="entry name" value="Carbohydrate-binding domain"/>
    <property type="match status" value="1"/>
</dbReference>
<dbReference type="InterPro" id="IPR008965">
    <property type="entry name" value="CBM2/CBM3_carb-bd_dom_sf"/>
</dbReference>
<evidence type="ECO:0000256" key="3">
    <source>
        <dbReference type="ARBA" id="ARBA00012663"/>
    </source>
</evidence>
<dbReference type="CDD" id="cd08547">
    <property type="entry name" value="Type_II_cohesin"/>
    <property type="match status" value="1"/>
</dbReference>
<organism evidence="9 10">
    <name type="scientific">Paenibacillus aceris</name>
    <dbReference type="NCBI Taxonomy" id="869555"/>
    <lineage>
        <taxon>Bacteria</taxon>
        <taxon>Bacillati</taxon>
        <taxon>Bacillota</taxon>
        <taxon>Bacilli</taxon>
        <taxon>Bacillales</taxon>
        <taxon>Paenibacillaceae</taxon>
        <taxon>Paenibacillus</taxon>
    </lineage>
</organism>
<dbReference type="PROSITE" id="PS00018">
    <property type="entry name" value="EF_HAND_1"/>
    <property type="match status" value="1"/>
</dbReference>
<dbReference type="EC" id="3.2.1.52" evidence="3"/>
<dbReference type="Gene3D" id="1.10.1330.10">
    <property type="entry name" value="Dockerin domain"/>
    <property type="match status" value="1"/>
</dbReference>